<gene>
    <name evidence="1" type="ORF">CIB43_00621</name>
    <name evidence="2" type="ORF">FEF30_02205</name>
</gene>
<dbReference type="AlphaFoldDB" id="A0A223MAC5"/>
<accession>A0A223MAC5</accession>
<dbReference type="Proteomes" id="UP000215452">
    <property type="component" value="Chromosome"/>
</dbReference>
<evidence type="ECO:0000313" key="2">
    <source>
        <dbReference type="EMBL" id="MCI8283378.1"/>
    </source>
</evidence>
<name>A0A223MAC5_MESHO</name>
<organism evidence="1 3">
    <name type="scientific">Mesomycoplasma hyopneumoniae</name>
    <name type="common">Mycoplasma hyopneumoniae</name>
    <dbReference type="NCBI Taxonomy" id="2099"/>
    <lineage>
        <taxon>Bacteria</taxon>
        <taxon>Bacillati</taxon>
        <taxon>Mycoplasmatota</taxon>
        <taxon>Mycoplasmoidales</taxon>
        <taxon>Metamycoplasmataceae</taxon>
        <taxon>Mesomycoplasma</taxon>
    </lineage>
</organism>
<dbReference type="EMBL" id="CP022714">
    <property type="protein sequence ID" value="ASU14512.1"/>
    <property type="molecule type" value="Genomic_DNA"/>
</dbReference>
<dbReference type="GeneID" id="41334633"/>
<reference evidence="1 3" key="1">
    <citation type="submission" date="2017-08" db="EMBL/GenBank/DDBJ databases">
        <title>The complete genome sequence of a Mycoplasma hyopneumoniae isolate in Korea.</title>
        <authorList>
            <person name="Han J."/>
            <person name="Lee N."/>
        </authorList>
    </citation>
    <scope>NUCLEOTIDE SEQUENCE [LARGE SCALE GENOMIC DNA]</scope>
    <source>
        <strain evidence="1 3">KM014</strain>
    </source>
</reference>
<dbReference type="RefSeq" id="WP_011206179.1">
    <property type="nucleotide sequence ID" value="NZ_CP058578.1"/>
</dbReference>
<evidence type="ECO:0000313" key="4">
    <source>
        <dbReference type="Proteomes" id="UP001203104"/>
    </source>
</evidence>
<dbReference type="EMBL" id="VBRW01000005">
    <property type="protein sequence ID" value="MCI8283378.1"/>
    <property type="molecule type" value="Genomic_DNA"/>
</dbReference>
<evidence type="ECO:0000313" key="1">
    <source>
        <dbReference type="EMBL" id="ASU14512.1"/>
    </source>
</evidence>
<evidence type="ECO:0000313" key="3">
    <source>
        <dbReference type="Proteomes" id="UP000215452"/>
    </source>
</evidence>
<protein>
    <submittedName>
        <fullName evidence="1">Uncharacterized protein</fullName>
    </submittedName>
</protein>
<sequence>MENFLRKIGLILIISIEFFCLLGAKINQYWSKNFENVPITYQKISSFIDLYNYSKLERVVHHIKIQVFILGKLFL</sequence>
<proteinExistence type="predicted"/>
<dbReference type="Proteomes" id="UP001203104">
    <property type="component" value="Unassembled WGS sequence"/>
</dbReference>
<reference evidence="2 4" key="2">
    <citation type="submission" date="2019-05" db="EMBL/GenBank/DDBJ databases">
        <title>Genome sequencing and assembly of Mycoplasma hyopneumoniae strains UFV01 and UFV02.</title>
        <authorList>
            <person name="De Souza L.F."/>
            <person name="Gonzaga N.F."/>
            <person name="Santos M.R."/>
            <person name="Deeney A.S."/>
            <person name="Vidigal P.M.P."/>
            <person name="Moreira M.A.S."/>
            <person name="Fietto J.R.L."/>
            <person name="Bressan G.C."/>
            <person name="Rycroft A.N."/>
            <person name="Silva Junior A."/>
        </authorList>
    </citation>
    <scope>NUCLEOTIDE SEQUENCE [LARGE SCALE GENOMIC DNA]</scope>
    <source>
        <strain evidence="2 4">UFV01</strain>
    </source>
</reference>